<organism evidence="4 5">
    <name type="scientific">Persicobacter diffluens</name>
    <dbReference type="NCBI Taxonomy" id="981"/>
    <lineage>
        <taxon>Bacteria</taxon>
        <taxon>Pseudomonadati</taxon>
        <taxon>Bacteroidota</taxon>
        <taxon>Cytophagia</taxon>
        <taxon>Cytophagales</taxon>
        <taxon>Persicobacteraceae</taxon>
        <taxon>Persicobacter</taxon>
    </lineage>
</organism>
<evidence type="ECO:0008006" key="6">
    <source>
        <dbReference type="Google" id="ProtNLM"/>
    </source>
</evidence>
<dbReference type="EMBL" id="BQKE01000002">
    <property type="protein sequence ID" value="GJM62792.1"/>
    <property type="molecule type" value="Genomic_DNA"/>
</dbReference>
<dbReference type="AlphaFoldDB" id="A0AAN4W1W3"/>
<dbReference type="Pfam" id="PF12969">
    <property type="entry name" value="DUF3857"/>
    <property type="match status" value="1"/>
</dbReference>
<reference evidence="4 5" key="1">
    <citation type="submission" date="2021-12" db="EMBL/GenBank/DDBJ databases">
        <title>Genome sequencing of bacteria with rrn-lacking chromosome and rrn-plasmid.</title>
        <authorList>
            <person name="Anda M."/>
            <person name="Iwasaki W."/>
        </authorList>
    </citation>
    <scope>NUCLEOTIDE SEQUENCE [LARGE SCALE GENOMIC DNA]</scope>
    <source>
        <strain evidence="4 5">NBRC 15940</strain>
    </source>
</reference>
<accession>A0AAN4W1W3</accession>
<sequence length="627" mass="71904">MKKTILLFTAMLFCSFSAEAQEDDVKINTLSRRFDIKLSGRKITINEHNFQEKTFLKNVTRHASDAVGYSNLDPVISLEAYTKIPHKKGRYKLQNVSLIETSDVVEAGIFYGGHKMKNFLYPNISPGARGVLKYTKRLVEPQMMGRFFFDDIYPVDSSCIEINYPANCAIDFKLFNIKDEQILFEKTEQLGTITCRWIMKNQPAYMKNAGAPNPAYTSPHIILRISSILVNGEKITINESPADLYQWYHSLLQKIPEENKQEKINQKVNALTENLINEEEKIKAIYNWVQCNIKYVAFENGMAGFIPRPAGEVFTKRYGDCKDMSYLLQNMLKSAGIPAHLTWIGTVHKPYTYSDVPTTVTDNHMICAVQINGDYKFLDATNRFHSIEQSPSMVQGKEALIQKDATEFEIIKVPVAPLDRCLRKDELNIQLEGNSLKAEGQTLLKGYQQENFLHAEFLFDNHREKNFHQKYLNLGKKSSSYEQAESESLEDGLNVNYTATFNNEVVKTSDKIYINLNLDPCLKTLNLGDLQHRSQPIQLPKKYNYALTTSLKIPDGYVVDFFPESQELSLEGMDLRYQYAIQEGQLVLHKTLQIDQLFIEGKDLVKFSTLFEKLVKISQQKIILKKS</sequence>
<dbReference type="Gene3D" id="2.60.120.1130">
    <property type="match status" value="1"/>
</dbReference>
<feature type="domain" description="Transglutaminase-like" evidence="2">
    <location>
        <begin position="269"/>
        <end position="371"/>
    </location>
</feature>
<evidence type="ECO:0000259" key="2">
    <source>
        <dbReference type="Pfam" id="PF01841"/>
    </source>
</evidence>
<evidence type="ECO:0000259" key="3">
    <source>
        <dbReference type="Pfam" id="PF12969"/>
    </source>
</evidence>
<name>A0AAN4W1W3_9BACT</name>
<dbReference type="Proteomes" id="UP001310022">
    <property type="component" value="Unassembled WGS sequence"/>
</dbReference>
<keyword evidence="1" id="KW-0732">Signal</keyword>
<proteinExistence type="predicted"/>
<dbReference type="InterPro" id="IPR002931">
    <property type="entry name" value="Transglutaminase-like"/>
</dbReference>
<feature type="domain" description="DUF3857" evidence="3">
    <location>
        <begin position="99"/>
        <end position="204"/>
    </location>
</feature>
<dbReference type="Pfam" id="PF01841">
    <property type="entry name" value="Transglut_core"/>
    <property type="match status" value="1"/>
</dbReference>
<protein>
    <recommendedName>
        <fullName evidence="6">DUF3857 domain-containing protein</fullName>
    </recommendedName>
</protein>
<dbReference type="Gene3D" id="2.60.40.3140">
    <property type="match status" value="1"/>
</dbReference>
<comment type="caution">
    <text evidence="4">The sequence shown here is derived from an EMBL/GenBank/DDBJ whole genome shotgun (WGS) entry which is preliminary data.</text>
</comment>
<feature type="chain" id="PRO_5042962553" description="DUF3857 domain-containing protein" evidence="1">
    <location>
        <begin position="21"/>
        <end position="627"/>
    </location>
</feature>
<dbReference type="InterPro" id="IPR038765">
    <property type="entry name" value="Papain-like_cys_pep_sf"/>
</dbReference>
<evidence type="ECO:0000313" key="5">
    <source>
        <dbReference type="Proteomes" id="UP001310022"/>
    </source>
</evidence>
<evidence type="ECO:0000256" key="1">
    <source>
        <dbReference type="SAM" id="SignalP"/>
    </source>
</evidence>
<dbReference type="RefSeq" id="WP_338238029.1">
    <property type="nucleotide sequence ID" value="NZ_BQKE01000002.1"/>
</dbReference>
<dbReference type="Gene3D" id="3.10.620.30">
    <property type="match status" value="1"/>
</dbReference>
<dbReference type="SUPFAM" id="SSF54001">
    <property type="entry name" value="Cysteine proteinases"/>
    <property type="match status" value="1"/>
</dbReference>
<evidence type="ECO:0000313" key="4">
    <source>
        <dbReference type="EMBL" id="GJM62792.1"/>
    </source>
</evidence>
<keyword evidence="5" id="KW-1185">Reference proteome</keyword>
<feature type="signal peptide" evidence="1">
    <location>
        <begin position="1"/>
        <end position="20"/>
    </location>
</feature>
<dbReference type="InterPro" id="IPR024618">
    <property type="entry name" value="DUF3857"/>
</dbReference>
<gene>
    <name evidence="4" type="ORF">PEDI_33440</name>
</gene>